<name>A0A2M7TY63_9BACT</name>
<keyword evidence="2" id="KW-0479">Metal-binding</keyword>
<dbReference type="Pfam" id="PF01255">
    <property type="entry name" value="Prenyltransf"/>
    <property type="match status" value="1"/>
</dbReference>
<evidence type="ECO:0000256" key="1">
    <source>
        <dbReference type="ARBA" id="ARBA00022679"/>
    </source>
</evidence>
<keyword evidence="1 2" id="KW-0808">Transferase</keyword>
<feature type="binding site" evidence="2">
    <location>
        <position position="30"/>
    </location>
    <ligand>
        <name>substrate</name>
    </ligand>
</feature>
<dbReference type="Gene3D" id="3.40.1180.10">
    <property type="entry name" value="Decaprenyl diphosphate synthase-like"/>
    <property type="match status" value="1"/>
</dbReference>
<dbReference type="EC" id="2.5.1.-" evidence="2"/>
<dbReference type="GO" id="GO:0000287">
    <property type="term" value="F:magnesium ion binding"/>
    <property type="evidence" value="ECO:0007669"/>
    <property type="project" value="UniProtKB-UniRule"/>
</dbReference>
<comment type="subunit">
    <text evidence="2">Homodimer.</text>
</comment>
<dbReference type="SUPFAM" id="SSF64005">
    <property type="entry name" value="Undecaprenyl diphosphate synthase"/>
    <property type="match status" value="1"/>
</dbReference>
<protein>
    <recommendedName>
        <fullName evidence="2">Isoprenyl transferase</fullName>
        <ecNumber evidence="2">2.5.1.-</ecNumber>
    </recommendedName>
</protein>
<proteinExistence type="inferred from homology"/>
<dbReference type="PANTHER" id="PTHR10291">
    <property type="entry name" value="DEHYDRODOLICHYL DIPHOSPHATE SYNTHASE FAMILY MEMBER"/>
    <property type="match status" value="1"/>
</dbReference>
<dbReference type="InterPro" id="IPR001441">
    <property type="entry name" value="UPP_synth-like"/>
</dbReference>
<dbReference type="HAMAP" id="MF_01139">
    <property type="entry name" value="ISPT"/>
    <property type="match status" value="1"/>
</dbReference>
<dbReference type="PROSITE" id="PS01066">
    <property type="entry name" value="UPP_SYNTHASE"/>
    <property type="match status" value="1"/>
</dbReference>
<gene>
    <name evidence="3" type="primary">uppS</name>
    <name evidence="3" type="ORF">COY16_03520</name>
</gene>
<evidence type="ECO:0000313" key="4">
    <source>
        <dbReference type="Proteomes" id="UP000228503"/>
    </source>
</evidence>
<accession>A0A2M7TY63</accession>
<dbReference type="PANTHER" id="PTHR10291:SF0">
    <property type="entry name" value="DEHYDRODOLICHYL DIPHOSPHATE SYNTHASE 2"/>
    <property type="match status" value="1"/>
</dbReference>
<comment type="caution">
    <text evidence="3">The sequence shown here is derived from an EMBL/GenBank/DDBJ whole genome shotgun (WGS) entry which is preliminary data.</text>
</comment>
<comment type="similarity">
    <text evidence="2">Belongs to the UPP synthase family.</text>
</comment>
<comment type="function">
    <text evidence="2">Catalyzes the condensation of isopentenyl diphosphate (IPP) with allylic pyrophosphates generating different type of terpenoids.</text>
</comment>
<dbReference type="CDD" id="cd00475">
    <property type="entry name" value="Cis_IPPS"/>
    <property type="match status" value="1"/>
</dbReference>
<comment type="cofactor">
    <cofactor evidence="2">
        <name>Mg(2+)</name>
        <dbReference type="ChEBI" id="CHEBI:18420"/>
    </cofactor>
    <text evidence="2">Binds 2 magnesium ions per subunit.</text>
</comment>
<dbReference type="InterPro" id="IPR018520">
    <property type="entry name" value="UPP_synth-like_CS"/>
</dbReference>
<evidence type="ECO:0000313" key="3">
    <source>
        <dbReference type="EMBL" id="PIZ62759.1"/>
    </source>
</evidence>
<feature type="active site" evidence="2">
    <location>
        <position position="13"/>
    </location>
</feature>
<feature type="binding site" evidence="2">
    <location>
        <position position="13"/>
    </location>
    <ligand>
        <name>Mg(2+)</name>
        <dbReference type="ChEBI" id="CHEBI:18420"/>
    </ligand>
</feature>
<dbReference type="GO" id="GO:0016094">
    <property type="term" value="P:polyprenol biosynthetic process"/>
    <property type="evidence" value="ECO:0007669"/>
    <property type="project" value="TreeGrafter"/>
</dbReference>
<feature type="binding site" evidence="2">
    <location>
        <position position="177"/>
    </location>
    <ligand>
        <name>substrate</name>
    </ligand>
</feature>
<reference evidence="4" key="1">
    <citation type="submission" date="2017-09" db="EMBL/GenBank/DDBJ databases">
        <title>Depth-based differentiation of microbial function through sediment-hosted aquifers and enrichment of novel symbionts in the deep terrestrial subsurface.</title>
        <authorList>
            <person name="Probst A.J."/>
            <person name="Ladd B."/>
            <person name="Jarett J.K."/>
            <person name="Geller-Mcgrath D.E."/>
            <person name="Sieber C.M.K."/>
            <person name="Emerson J.B."/>
            <person name="Anantharaman K."/>
            <person name="Thomas B.C."/>
            <person name="Malmstrom R."/>
            <person name="Stieglmeier M."/>
            <person name="Klingl A."/>
            <person name="Woyke T."/>
            <person name="Ryan C.M."/>
            <person name="Banfield J.F."/>
        </authorList>
    </citation>
    <scope>NUCLEOTIDE SEQUENCE [LARGE SCALE GENOMIC DNA]</scope>
</reference>
<organism evidence="3 4">
    <name type="scientific">Candidatus Roizmanbacteria bacterium CG_4_10_14_0_2_um_filter_39_13</name>
    <dbReference type="NCBI Taxonomy" id="1974825"/>
    <lineage>
        <taxon>Bacteria</taxon>
        <taxon>Candidatus Roizmaniibacteriota</taxon>
    </lineage>
</organism>
<sequence>MQNTLKHVAIIPDGNRRWARNRGLPTIEGHRRGFNRAKELTKKARGLGIEILTLWAFSTENWKRSKDEVGYLMKIYERWIDDYLKEAIVDKVKLIHIGRKDRISKKLLEKIQNAEDQTKTFHNNTLVLALDYGGQDEILRGVQQLLKDNPNTDNIDEALLSSYLDTKDIPNPDLIIRTSGEKRLSGFLLWGSAYAEFAFIDECFPDFTPELFEKCIDDYRKRLRRFGK</sequence>
<feature type="binding site" evidence="2">
    <location>
        <begin position="14"/>
        <end position="17"/>
    </location>
    <ligand>
        <name>substrate</name>
    </ligand>
</feature>
<dbReference type="Proteomes" id="UP000228503">
    <property type="component" value="Unassembled WGS sequence"/>
</dbReference>
<evidence type="ECO:0000256" key="2">
    <source>
        <dbReference type="HAMAP-Rule" id="MF_01139"/>
    </source>
</evidence>
<comment type="caution">
    <text evidence="2">Lacks conserved residue(s) required for the propagation of feature annotation.</text>
</comment>
<dbReference type="NCBIfam" id="TIGR00055">
    <property type="entry name" value="uppS"/>
    <property type="match status" value="1"/>
</dbReference>
<feature type="binding site" evidence="2">
    <location>
        <begin position="183"/>
        <end position="185"/>
    </location>
    <ligand>
        <name>substrate</name>
    </ligand>
</feature>
<feature type="binding site" evidence="2">
    <location>
        <position position="62"/>
    </location>
    <ligand>
        <name>substrate</name>
    </ligand>
</feature>
<feature type="binding site" evidence="2">
    <location>
        <position position="18"/>
    </location>
    <ligand>
        <name>substrate</name>
    </ligand>
</feature>
<feature type="active site" description="Proton acceptor" evidence="2">
    <location>
        <position position="61"/>
    </location>
</feature>
<dbReference type="AlphaFoldDB" id="A0A2M7TY63"/>
<dbReference type="GO" id="GO:0045547">
    <property type="term" value="F:ditrans,polycis-polyprenyl diphosphate synthase [(2E,6E)-farnesyl diphosphate specific] activity"/>
    <property type="evidence" value="ECO:0007669"/>
    <property type="project" value="TreeGrafter"/>
</dbReference>
<keyword evidence="2" id="KW-0460">Magnesium</keyword>
<feature type="binding site" evidence="2">
    <location>
        <position position="196"/>
    </location>
    <ligand>
        <name>Mg(2+)</name>
        <dbReference type="ChEBI" id="CHEBI:18420"/>
    </ligand>
</feature>
<feature type="binding site" evidence="2">
    <location>
        <begin position="58"/>
        <end position="60"/>
    </location>
    <ligand>
        <name>substrate</name>
    </ligand>
</feature>
<dbReference type="InterPro" id="IPR036424">
    <property type="entry name" value="UPP_synth-like_sf"/>
</dbReference>
<feature type="binding site" evidence="2">
    <location>
        <position position="64"/>
    </location>
    <ligand>
        <name>substrate</name>
    </ligand>
</feature>
<dbReference type="EMBL" id="PFOB01000045">
    <property type="protein sequence ID" value="PIZ62759.1"/>
    <property type="molecule type" value="Genomic_DNA"/>
</dbReference>